<dbReference type="PaxDb" id="243275-TDE_2583"/>
<evidence type="ECO:0000313" key="1">
    <source>
        <dbReference type="EMBL" id="AAS13100.1"/>
    </source>
</evidence>
<gene>
    <name evidence="1" type="ordered locus">TDE_2583</name>
</gene>
<sequence>MSIVFTKNIAKISFLEYSFICKYNLTYEEKYE</sequence>
<protein>
    <submittedName>
        <fullName evidence="1">Uncharacterized protein</fullName>
    </submittedName>
</protein>
<evidence type="ECO:0000313" key="2">
    <source>
        <dbReference type="Proteomes" id="UP000008212"/>
    </source>
</evidence>
<keyword evidence="2" id="KW-1185">Reference proteome</keyword>
<dbReference type="KEGG" id="tde:TDE_2583"/>
<dbReference type="Proteomes" id="UP000008212">
    <property type="component" value="Chromosome"/>
</dbReference>
<accession>Q73K34</accession>
<proteinExistence type="predicted"/>
<dbReference type="HOGENOM" id="CLU_3391916_0_0_12"/>
<organism evidence="1 2">
    <name type="scientific">Treponema denticola (strain ATCC 35405 / DSM 14222 / CIP 103919 / JCM 8153 / KCTC 15104)</name>
    <dbReference type="NCBI Taxonomy" id="243275"/>
    <lineage>
        <taxon>Bacteria</taxon>
        <taxon>Pseudomonadati</taxon>
        <taxon>Spirochaetota</taxon>
        <taxon>Spirochaetia</taxon>
        <taxon>Spirochaetales</taxon>
        <taxon>Treponemataceae</taxon>
        <taxon>Treponema</taxon>
    </lineage>
</organism>
<dbReference type="STRING" id="243275.TDE_2583"/>
<dbReference type="OrthoDB" id="9878119at2"/>
<name>Q73K34_TREDE</name>
<reference evidence="1 2" key="1">
    <citation type="journal article" date="2004" name="Proc. Natl. Acad. Sci. U.S.A.">
        <title>Comparison of the genome of the oral pathogen Treponema denticola with other spirochete genomes.</title>
        <authorList>
            <person name="Seshadri R."/>
            <person name="Myers G.S."/>
            <person name="Tettelin H."/>
            <person name="Eisen J.A."/>
            <person name="Heidelberg J.F."/>
            <person name="Dodson R.J."/>
            <person name="Davidsen T.M."/>
            <person name="DeBoy R.T."/>
            <person name="Fouts D.E."/>
            <person name="Haft D.H."/>
            <person name="Selengut J."/>
            <person name="Ren Q."/>
            <person name="Brinkac L.M."/>
            <person name="Madupu R."/>
            <person name="Kolonay J."/>
            <person name="Durkin S.A."/>
            <person name="Daugherty S.C."/>
            <person name="Shetty J."/>
            <person name="Shvartsbeyn A."/>
            <person name="Gebregeorgis E."/>
            <person name="Geer K."/>
            <person name="Tsegaye G."/>
            <person name="Malek J."/>
            <person name="Ayodeji B."/>
            <person name="Shatsman S."/>
            <person name="McLeod M.P."/>
            <person name="Smajs D."/>
            <person name="Howell J.K."/>
            <person name="Pal S."/>
            <person name="Amin A."/>
            <person name="Vashisth P."/>
            <person name="McNeill T.Z."/>
            <person name="Xiang Q."/>
            <person name="Sodergren E."/>
            <person name="Baca E."/>
            <person name="Weinstock G.M."/>
            <person name="Norris S.J."/>
            <person name="Fraser C.M."/>
            <person name="Paulsen I.T."/>
        </authorList>
    </citation>
    <scope>NUCLEOTIDE SEQUENCE [LARGE SCALE GENOMIC DNA]</scope>
    <source>
        <strain evidence="2">ATCC 35405 / DSM 14222 / CIP 103919 / JCM 8153 / KCTC 15104</strain>
    </source>
</reference>
<dbReference type="AlphaFoldDB" id="Q73K34"/>
<dbReference type="EMBL" id="AE017226">
    <property type="protein sequence ID" value="AAS13100.1"/>
    <property type="molecule type" value="Genomic_DNA"/>
</dbReference>